<dbReference type="RefSeq" id="WP_356957987.1">
    <property type="nucleotide sequence ID" value="NZ_JBEYBD010000011.1"/>
</dbReference>
<dbReference type="Proteomes" id="UP001550628">
    <property type="component" value="Unassembled WGS sequence"/>
</dbReference>
<keyword evidence="1" id="KW-0472">Membrane</keyword>
<evidence type="ECO:0000313" key="2">
    <source>
        <dbReference type="EMBL" id="MEU1953492.1"/>
    </source>
</evidence>
<name>A0ABV2WRJ1_9NOCA</name>
<protein>
    <submittedName>
        <fullName evidence="2">Uncharacterized protein</fullName>
    </submittedName>
</protein>
<keyword evidence="1" id="KW-1133">Transmembrane helix</keyword>
<gene>
    <name evidence="2" type="ORF">ABZ510_16695</name>
</gene>
<sequence>MSSPGSGPAARPPRKRIEPRSFGFVAGIGALVIALANAAAHGAMLGRMPFVQTMLWMAMAVACVGCGIHLIRRSSAGAWGMTALMSVGMIAVHLPMSAGSGGHHGHGVADGATGPGGLSAPMQVSFLLTCTELVVGLIGLWVTSASDGRRYRP</sequence>
<accession>A0ABV2WRJ1</accession>
<evidence type="ECO:0000256" key="1">
    <source>
        <dbReference type="SAM" id="Phobius"/>
    </source>
</evidence>
<keyword evidence="1" id="KW-0812">Transmembrane</keyword>
<feature type="transmembrane region" description="Helical" evidence="1">
    <location>
        <begin position="78"/>
        <end position="96"/>
    </location>
</feature>
<evidence type="ECO:0000313" key="3">
    <source>
        <dbReference type="Proteomes" id="UP001550628"/>
    </source>
</evidence>
<feature type="transmembrane region" description="Helical" evidence="1">
    <location>
        <begin position="124"/>
        <end position="143"/>
    </location>
</feature>
<feature type="transmembrane region" description="Helical" evidence="1">
    <location>
        <begin position="21"/>
        <end position="44"/>
    </location>
</feature>
<dbReference type="EMBL" id="JBEYBF010000010">
    <property type="protein sequence ID" value="MEU1953492.1"/>
    <property type="molecule type" value="Genomic_DNA"/>
</dbReference>
<reference evidence="2 3" key="1">
    <citation type="submission" date="2024-06" db="EMBL/GenBank/DDBJ databases">
        <title>The Natural Products Discovery Center: Release of the First 8490 Sequenced Strains for Exploring Actinobacteria Biosynthetic Diversity.</title>
        <authorList>
            <person name="Kalkreuter E."/>
            <person name="Kautsar S.A."/>
            <person name="Yang D."/>
            <person name="Bader C.D."/>
            <person name="Teijaro C.N."/>
            <person name="Fluegel L."/>
            <person name="Davis C.M."/>
            <person name="Simpson J.R."/>
            <person name="Lauterbach L."/>
            <person name="Steele A.D."/>
            <person name="Gui C."/>
            <person name="Meng S."/>
            <person name="Li G."/>
            <person name="Viehrig K."/>
            <person name="Ye F."/>
            <person name="Su P."/>
            <person name="Kiefer A.F."/>
            <person name="Nichols A."/>
            <person name="Cepeda A.J."/>
            <person name="Yan W."/>
            <person name="Fan B."/>
            <person name="Jiang Y."/>
            <person name="Adhikari A."/>
            <person name="Zheng C.-J."/>
            <person name="Schuster L."/>
            <person name="Cowan T.M."/>
            <person name="Smanski M.J."/>
            <person name="Chevrette M.G."/>
            <person name="De Carvalho L.P.S."/>
            <person name="Shen B."/>
        </authorList>
    </citation>
    <scope>NUCLEOTIDE SEQUENCE [LARGE SCALE GENOMIC DNA]</scope>
    <source>
        <strain evidence="2 3">NPDC019708</strain>
    </source>
</reference>
<organism evidence="2 3">
    <name type="scientific">Nocardia rhamnosiphila</name>
    <dbReference type="NCBI Taxonomy" id="426716"/>
    <lineage>
        <taxon>Bacteria</taxon>
        <taxon>Bacillati</taxon>
        <taxon>Actinomycetota</taxon>
        <taxon>Actinomycetes</taxon>
        <taxon>Mycobacteriales</taxon>
        <taxon>Nocardiaceae</taxon>
        <taxon>Nocardia</taxon>
    </lineage>
</organism>
<keyword evidence="3" id="KW-1185">Reference proteome</keyword>
<proteinExistence type="predicted"/>
<comment type="caution">
    <text evidence="2">The sequence shown here is derived from an EMBL/GenBank/DDBJ whole genome shotgun (WGS) entry which is preliminary data.</text>
</comment>
<feature type="transmembrane region" description="Helical" evidence="1">
    <location>
        <begin position="50"/>
        <end position="71"/>
    </location>
</feature>